<evidence type="ECO:0000313" key="2">
    <source>
        <dbReference type="Proteomes" id="UP000033047"/>
    </source>
</evidence>
<dbReference type="RefSeq" id="WP_046145504.1">
    <property type="nucleotide sequence ID" value="NZ_KQ033912.1"/>
</dbReference>
<dbReference type="PROSITE" id="PS51257">
    <property type="entry name" value="PROKAR_LIPOPROTEIN"/>
    <property type="match status" value="1"/>
</dbReference>
<proteinExistence type="predicted"/>
<gene>
    <name evidence="1" type="ORF">HMPREF1535_01096</name>
</gene>
<dbReference type="PATRIC" id="fig|927665.4.peg.1120"/>
<reference evidence="1 2" key="1">
    <citation type="submission" date="2013-04" db="EMBL/GenBank/DDBJ databases">
        <title>The Genome Sequence of Parabacteroides goldsteinii DSM 19448.</title>
        <authorList>
            <consortium name="The Broad Institute Genomics Platform"/>
            <person name="Earl A."/>
            <person name="Ward D."/>
            <person name="Feldgarden M."/>
            <person name="Gevers D."/>
            <person name="Martens E."/>
            <person name="Sakamoto M."/>
            <person name="Benno Y."/>
            <person name="Song Y."/>
            <person name="Liu C."/>
            <person name="Lee J."/>
            <person name="Bolanos M."/>
            <person name="Vaisanen M.L."/>
            <person name="Finegold S.M."/>
            <person name="Walker B."/>
            <person name="Young S."/>
            <person name="Zeng Q."/>
            <person name="Gargeya S."/>
            <person name="Fitzgerald M."/>
            <person name="Haas B."/>
            <person name="Abouelleil A."/>
            <person name="Allen A.W."/>
            <person name="Alvarado L."/>
            <person name="Arachchi H.M."/>
            <person name="Berlin A.M."/>
            <person name="Chapman S.B."/>
            <person name="Gainer-Dewar J."/>
            <person name="Goldberg J."/>
            <person name="Griggs A."/>
            <person name="Gujja S."/>
            <person name="Hansen M."/>
            <person name="Howarth C."/>
            <person name="Imamovic A."/>
            <person name="Ireland A."/>
            <person name="Larimer J."/>
            <person name="McCowan C."/>
            <person name="Murphy C."/>
            <person name="Pearson M."/>
            <person name="Poon T.W."/>
            <person name="Priest M."/>
            <person name="Roberts A."/>
            <person name="Saif S."/>
            <person name="Shea T."/>
            <person name="Sisk P."/>
            <person name="Sykes S."/>
            <person name="Wortman J."/>
            <person name="Nusbaum C."/>
            <person name="Birren B."/>
        </authorList>
    </citation>
    <scope>NUCLEOTIDE SEQUENCE [LARGE SCALE GENOMIC DNA]</scope>
    <source>
        <strain evidence="1 2">DSM 19448</strain>
    </source>
</reference>
<dbReference type="AlphaFoldDB" id="A0A0F5JIW5"/>
<dbReference type="STRING" id="927665.HMPREF1535_01096"/>
<sequence>MKKVIYLLMMCAGVLLFSCEKDEIGGTATEALAGEWTVTVDAVDGSGNVVEEDFFGLGRVMLNTYNTAANLPTEMYVDDLGNFWEYKVKVQSDVNTLTFATSGAATNEVGDPINVTIDGGKILPGAATTPHGTPADSIVYYVSFSDDEYPAQYGYAKYKVSGYRYTGLAVDD</sequence>
<evidence type="ECO:0000313" key="1">
    <source>
        <dbReference type="EMBL" id="KKB57649.1"/>
    </source>
</evidence>
<protein>
    <submittedName>
        <fullName evidence="1">Uncharacterized protein</fullName>
    </submittedName>
</protein>
<dbReference type="InterPro" id="IPR024404">
    <property type="entry name" value="Lipid-bd_put"/>
</dbReference>
<dbReference type="Gene3D" id="2.40.128.220">
    <property type="match status" value="1"/>
</dbReference>
<organism evidence="1 2">
    <name type="scientific">Parabacteroides goldsteinii DSM 19448 = WAL 12034</name>
    <dbReference type="NCBI Taxonomy" id="927665"/>
    <lineage>
        <taxon>Bacteria</taxon>
        <taxon>Pseudomonadati</taxon>
        <taxon>Bacteroidota</taxon>
        <taxon>Bacteroidia</taxon>
        <taxon>Bacteroidales</taxon>
        <taxon>Tannerellaceae</taxon>
        <taxon>Parabacteroides</taxon>
    </lineage>
</organism>
<dbReference type="Proteomes" id="UP000033047">
    <property type="component" value="Unassembled WGS sequence"/>
</dbReference>
<dbReference type="InterPro" id="IPR038668">
    <property type="entry name" value="Lipid-bd_sf"/>
</dbReference>
<comment type="caution">
    <text evidence="1">The sequence shown here is derived from an EMBL/GenBank/DDBJ whole genome shotgun (WGS) entry which is preliminary data.</text>
</comment>
<dbReference type="HOGENOM" id="CLU_1599462_0_0_10"/>
<dbReference type="EMBL" id="AQHV01000008">
    <property type="protein sequence ID" value="KKB57649.1"/>
    <property type="molecule type" value="Genomic_DNA"/>
</dbReference>
<accession>A0A0F5JIW5</accession>
<dbReference type="Pfam" id="PF12888">
    <property type="entry name" value="Lipid_bd"/>
    <property type="match status" value="1"/>
</dbReference>
<name>A0A0F5JIW5_9BACT</name>